<sequence>MSVLKTMKAVVFNGPFDVSVEERPLPQIRDPRDVIIKVNMTALCGSSELHLFRGVEPTEPNFIMGHEFTGTVVELGSAVKSVKIGDKVVSPFTASCGECYYCENGGSARCANSQALGSPNLDGAQAEYVRVPFADGTVVKAPAGIHDQALILMADIFPTGYFGVKSGVEMMPNLDVHDSTIVVIGCGPVGLCAVVAAAALKPKHLFAVDSVPSRLEQAANLGAEPLNFMDDKPGMQDRIKSATDSRGADIVVEVVGLSPALRTAFDLVRSFGAISSIGVHNAEIPWSGNDGYNKNVRLQMGRCPVRSIFEEAMNVLKGEQDSLGFLFDNIMPLSDAVRGYDLFNQSKVQKVVFKI</sequence>
<proteinExistence type="inferred from homology"/>
<dbReference type="PANTHER" id="PTHR42813">
    <property type="entry name" value="ZINC-TYPE ALCOHOL DEHYDROGENASE-LIKE"/>
    <property type="match status" value="1"/>
</dbReference>
<evidence type="ECO:0008006" key="10">
    <source>
        <dbReference type="Google" id="ProtNLM"/>
    </source>
</evidence>
<dbReference type="AlphaFoldDB" id="A0A2L2TK65"/>
<dbReference type="GO" id="GO:0008270">
    <property type="term" value="F:zinc ion binding"/>
    <property type="evidence" value="ECO:0007669"/>
    <property type="project" value="InterPro"/>
</dbReference>
<dbReference type="InterPro" id="IPR013154">
    <property type="entry name" value="ADH-like_N"/>
</dbReference>
<dbReference type="Pfam" id="PF08240">
    <property type="entry name" value="ADH_N"/>
    <property type="match status" value="1"/>
</dbReference>
<evidence type="ECO:0000259" key="6">
    <source>
        <dbReference type="Pfam" id="PF00107"/>
    </source>
</evidence>
<keyword evidence="3 5" id="KW-0862">Zinc</keyword>
<feature type="domain" description="Alcohol dehydrogenase-like C-terminal" evidence="6">
    <location>
        <begin position="188"/>
        <end position="315"/>
    </location>
</feature>
<evidence type="ECO:0000256" key="4">
    <source>
        <dbReference type="ARBA" id="ARBA00023002"/>
    </source>
</evidence>
<dbReference type="InterPro" id="IPR002328">
    <property type="entry name" value="ADH_Zn_CS"/>
</dbReference>
<dbReference type="STRING" id="56646.A0A2L2TK65"/>
<protein>
    <recommendedName>
        <fullName evidence="10">Enoyl reductase (ER) domain-containing protein</fullName>
    </recommendedName>
</protein>
<evidence type="ECO:0000313" key="8">
    <source>
        <dbReference type="EMBL" id="CEI63476.1"/>
    </source>
</evidence>
<evidence type="ECO:0000256" key="2">
    <source>
        <dbReference type="ARBA" id="ARBA00022723"/>
    </source>
</evidence>
<evidence type="ECO:0000256" key="5">
    <source>
        <dbReference type="RuleBase" id="RU361277"/>
    </source>
</evidence>
<dbReference type="CDD" id="cd08284">
    <property type="entry name" value="FDH_like_2"/>
    <property type="match status" value="1"/>
</dbReference>
<dbReference type="InterPro" id="IPR036291">
    <property type="entry name" value="NAD(P)-bd_dom_sf"/>
</dbReference>
<dbReference type="InterPro" id="IPR013149">
    <property type="entry name" value="ADH-like_C"/>
</dbReference>
<accession>A0A2L2TK65</accession>
<comment type="similarity">
    <text evidence="5">Belongs to the zinc-containing alcohol dehydrogenase family.</text>
</comment>
<dbReference type="Gene3D" id="3.90.180.10">
    <property type="entry name" value="Medium-chain alcohol dehydrogenases, catalytic domain"/>
    <property type="match status" value="1"/>
</dbReference>
<dbReference type="Proteomes" id="UP000245910">
    <property type="component" value="Chromosome II"/>
</dbReference>
<evidence type="ECO:0000313" key="9">
    <source>
        <dbReference type="Proteomes" id="UP000245910"/>
    </source>
</evidence>
<dbReference type="SUPFAM" id="SSF51735">
    <property type="entry name" value="NAD(P)-binding Rossmann-fold domains"/>
    <property type="match status" value="1"/>
</dbReference>
<feature type="domain" description="Alcohol dehydrogenase-like N-terminal" evidence="7">
    <location>
        <begin position="31"/>
        <end position="142"/>
    </location>
</feature>
<dbReference type="PROSITE" id="PS00059">
    <property type="entry name" value="ADH_ZINC"/>
    <property type="match status" value="1"/>
</dbReference>
<evidence type="ECO:0000256" key="1">
    <source>
        <dbReference type="ARBA" id="ARBA00001947"/>
    </source>
</evidence>
<dbReference type="Pfam" id="PF00107">
    <property type="entry name" value="ADH_zinc_N"/>
    <property type="match status" value="1"/>
</dbReference>
<comment type="cofactor">
    <cofactor evidence="1 5">
        <name>Zn(2+)</name>
        <dbReference type="ChEBI" id="CHEBI:29105"/>
    </cofactor>
</comment>
<name>A0A2L2TK65_9HYPO</name>
<keyword evidence="9" id="KW-1185">Reference proteome</keyword>
<dbReference type="PANTHER" id="PTHR42813:SF2">
    <property type="entry name" value="DEHYDROGENASE, ZINC-CONTAINING, PUTATIVE (AFU_ORTHOLOGUE AFUA_2G02810)-RELATED"/>
    <property type="match status" value="1"/>
</dbReference>
<dbReference type="Gene3D" id="3.40.50.720">
    <property type="entry name" value="NAD(P)-binding Rossmann-like Domain"/>
    <property type="match status" value="1"/>
</dbReference>
<reference evidence="9" key="1">
    <citation type="submission" date="2014-10" db="EMBL/GenBank/DDBJ databases">
        <authorList>
            <person name="King R."/>
        </authorList>
    </citation>
    <scope>NUCLEOTIDE SEQUENCE [LARGE SCALE GENOMIC DNA]</scope>
    <source>
        <strain evidence="9">A3/5</strain>
    </source>
</reference>
<keyword evidence="2 5" id="KW-0479">Metal-binding</keyword>
<dbReference type="InterPro" id="IPR011032">
    <property type="entry name" value="GroES-like_sf"/>
</dbReference>
<dbReference type="GO" id="GO:0016491">
    <property type="term" value="F:oxidoreductase activity"/>
    <property type="evidence" value="ECO:0007669"/>
    <property type="project" value="UniProtKB-KW"/>
</dbReference>
<organism evidence="8 9">
    <name type="scientific">Fusarium venenatum</name>
    <dbReference type="NCBI Taxonomy" id="56646"/>
    <lineage>
        <taxon>Eukaryota</taxon>
        <taxon>Fungi</taxon>
        <taxon>Dikarya</taxon>
        <taxon>Ascomycota</taxon>
        <taxon>Pezizomycotina</taxon>
        <taxon>Sordariomycetes</taxon>
        <taxon>Hypocreomycetidae</taxon>
        <taxon>Hypocreales</taxon>
        <taxon>Nectriaceae</taxon>
        <taxon>Fusarium</taxon>
    </lineage>
</organism>
<dbReference type="SUPFAM" id="SSF50129">
    <property type="entry name" value="GroES-like"/>
    <property type="match status" value="1"/>
</dbReference>
<evidence type="ECO:0000256" key="3">
    <source>
        <dbReference type="ARBA" id="ARBA00022833"/>
    </source>
</evidence>
<evidence type="ECO:0000259" key="7">
    <source>
        <dbReference type="Pfam" id="PF08240"/>
    </source>
</evidence>
<keyword evidence="4" id="KW-0560">Oxidoreductase</keyword>
<dbReference type="EMBL" id="LN649230">
    <property type="protein sequence ID" value="CEI63476.1"/>
    <property type="molecule type" value="Genomic_DNA"/>
</dbReference>